<dbReference type="PROSITE" id="PS51371">
    <property type="entry name" value="CBS"/>
    <property type="match status" value="2"/>
</dbReference>
<sequence>MLYFSQILNSRVEDSADHYIGRLKDVLIRAEPGVYSPLMFLLVRRGRKEMFIPYSYVENLSKRDISVKTLFAKLELTVPKLSDFTFLNRDVMDQQIVDVVGARVVRVNDLSLGSLENKMHVLGIDVSGKGLLRRLGLSWLDFGNWMKVNLIDWRGAQPVRGTLKLDKVAKNLNKLHPADLANIIEDLSVRHGSALVRSLDSREAAKVIEEMDPHLQKILINHLGPEKAAKIIEKMSIDEIVDLMQLFPNYEAQQYLAYLHHGNLSRIENLIAYEGDTAGGLMTTDYMTAPPDWTVEKLIEEVKIISPVLRSLLFVYITDEDEKFMGPVSVRNLLVADKNQTLDKLLKPVSQLATLKPEDSLDEVVNTMTKYNLYSAAVVSAEGKLVGVVSIDDVMRCLAPKA</sequence>
<dbReference type="Gene3D" id="1.25.60.10">
    <property type="entry name" value="MgtE N-terminal domain-like"/>
    <property type="match status" value="1"/>
</dbReference>
<dbReference type="GO" id="GO:0016020">
    <property type="term" value="C:membrane"/>
    <property type="evidence" value="ECO:0007669"/>
    <property type="project" value="InterPro"/>
</dbReference>
<dbReference type="Gene3D" id="3.10.580.10">
    <property type="entry name" value="CBS-domain"/>
    <property type="match status" value="1"/>
</dbReference>
<protein>
    <recommendedName>
        <fullName evidence="2">CBS domain-containing protein</fullName>
    </recommendedName>
</protein>
<evidence type="ECO:0000313" key="3">
    <source>
        <dbReference type="EMBL" id="OGH84372.1"/>
    </source>
</evidence>
<evidence type="ECO:0000256" key="1">
    <source>
        <dbReference type="PROSITE-ProRule" id="PRU00703"/>
    </source>
</evidence>
<evidence type="ECO:0000313" key="4">
    <source>
        <dbReference type="Proteomes" id="UP000177803"/>
    </source>
</evidence>
<dbReference type="SUPFAM" id="SSF158791">
    <property type="entry name" value="MgtE N-terminal domain-like"/>
    <property type="match status" value="1"/>
</dbReference>
<reference evidence="3 4" key="1">
    <citation type="journal article" date="2016" name="Nat. Commun.">
        <title>Thousands of microbial genomes shed light on interconnected biogeochemical processes in an aquifer system.</title>
        <authorList>
            <person name="Anantharaman K."/>
            <person name="Brown C.T."/>
            <person name="Hug L.A."/>
            <person name="Sharon I."/>
            <person name="Castelle C.J."/>
            <person name="Probst A.J."/>
            <person name="Thomas B.C."/>
            <person name="Singh A."/>
            <person name="Wilkins M.J."/>
            <person name="Karaoz U."/>
            <person name="Brodie E.L."/>
            <person name="Williams K.H."/>
            <person name="Hubbard S.S."/>
            <person name="Banfield J.F."/>
        </authorList>
    </citation>
    <scope>NUCLEOTIDE SEQUENCE [LARGE SCALE GENOMIC DNA]</scope>
</reference>
<dbReference type="SMART" id="SM00924">
    <property type="entry name" value="MgtE_N"/>
    <property type="match status" value="1"/>
</dbReference>
<dbReference type="InterPro" id="IPR006669">
    <property type="entry name" value="MgtE_transporter"/>
</dbReference>
<dbReference type="InterPro" id="IPR000644">
    <property type="entry name" value="CBS_dom"/>
</dbReference>
<comment type="caution">
    <text evidence="3">The sequence shown here is derived from an EMBL/GenBank/DDBJ whole genome shotgun (WGS) entry which is preliminary data.</text>
</comment>
<dbReference type="EMBL" id="MFQR01000026">
    <property type="protein sequence ID" value="OGH84372.1"/>
    <property type="molecule type" value="Genomic_DNA"/>
</dbReference>
<dbReference type="Proteomes" id="UP000177803">
    <property type="component" value="Unassembled WGS sequence"/>
</dbReference>
<gene>
    <name evidence="3" type="ORF">A2261_00715</name>
</gene>
<dbReference type="AlphaFoldDB" id="A0A1F6NKD9"/>
<dbReference type="InterPro" id="IPR006668">
    <property type="entry name" value="Mg_transptr_MgtE_intracell_dom"/>
</dbReference>
<feature type="domain" description="CBS" evidence="2">
    <location>
        <begin position="282"/>
        <end position="344"/>
    </location>
</feature>
<proteinExistence type="predicted"/>
<dbReference type="SMART" id="SM00116">
    <property type="entry name" value="CBS"/>
    <property type="match status" value="1"/>
</dbReference>
<name>A0A1F6NKD9_9BACT</name>
<organism evidence="3 4">
    <name type="scientific">Candidatus Magasanikbacteria bacterium RIFOXYA2_FULL_44_8</name>
    <dbReference type="NCBI Taxonomy" id="1798696"/>
    <lineage>
        <taxon>Bacteria</taxon>
        <taxon>Candidatus Magasanikiibacteriota</taxon>
    </lineage>
</organism>
<accession>A0A1F6NKD9</accession>
<dbReference type="SUPFAM" id="SSF54631">
    <property type="entry name" value="CBS-domain pair"/>
    <property type="match status" value="1"/>
</dbReference>
<dbReference type="CDD" id="cd04606">
    <property type="entry name" value="CBS_pair_Mg_transporter"/>
    <property type="match status" value="1"/>
</dbReference>
<evidence type="ECO:0000259" key="2">
    <source>
        <dbReference type="PROSITE" id="PS51371"/>
    </source>
</evidence>
<dbReference type="Pfam" id="PF03448">
    <property type="entry name" value="MgtE_N"/>
    <property type="match status" value="1"/>
</dbReference>
<dbReference type="PANTHER" id="PTHR43773">
    <property type="entry name" value="MAGNESIUM TRANSPORTER MGTE"/>
    <property type="match status" value="1"/>
</dbReference>
<feature type="domain" description="CBS" evidence="2">
    <location>
        <begin position="346"/>
        <end position="402"/>
    </location>
</feature>
<dbReference type="Pfam" id="PF00571">
    <property type="entry name" value="CBS"/>
    <property type="match status" value="2"/>
</dbReference>
<keyword evidence="1" id="KW-0129">CBS domain</keyword>
<dbReference type="GO" id="GO:0015095">
    <property type="term" value="F:magnesium ion transmembrane transporter activity"/>
    <property type="evidence" value="ECO:0007669"/>
    <property type="project" value="InterPro"/>
</dbReference>
<dbReference type="PANTHER" id="PTHR43773:SF1">
    <property type="entry name" value="MAGNESIUM TRANSPORTER MGTE"/>
    <property type="match status" value="1"/>
</dbReference>
<dbReference type="InterPro" id="IPR038076">
    <property type="entry name" value="MgtE_N_sf"/>
</dbReference>
<dbReference type="InterPro" id="IPR046342">
    <property type="entry name" value="CBS_dom_sf"/>
</dbReference>